<proteinExistence type="predicted"/>
<keyword evidence="2" id="KW-1185">Reference proteome</keyword>
<dbReference type="AlphaFoldDB" id="A0A392VSI4"/>
<name>A0A392VSI4_9FABA</name>
<organism evidence="1 2">
    <name type="scientific">Trifolium medium</name>
    <dbReference type="NCBI Taxonomy" id="97028"/>
    <lineage>
        <taxon>Eukaryota</taxon>
        <taxon>Viridiplantae</taxon>
        <taxon>Streptophyta</taxon>
        <taxon>Embryophyta</taxon>
        <taxon>Tracheophyta</taxon>
        <taxon>Spermatophyta</taxon>
        <taxon>Magnoliopsida</taxon>
        <taxon>eudicotyledons</taxon>
        <taxon>Gunneridae</taxon>
        <taxon>Pentapetalae</taxon>
        <taxon>rosids</taxon>
        <taxon>fabids</taxon>
        <taxon>Fabales</taxon>
        <taxon>Fabaceae</taxon>
        <taxon>Papilionoideae</taxon>
        <taxon>50 kb inversion clade</taxon>
        <taxon>NPAAA clade</taxon>
        <taxon>Hologalegina</taxon>
        <taxon>IRL clade</taxon>
        <taxon>Trifolieae</taxon>
        <taxon>Trifolium</taxon>
    </lineage>
</organism>
<protein>
    <submittedName>
        <fullName evidence="1">Uncharacterized protein</fullName>
    </submittedName>
</protein>
<dbReference type="Proteomes" id="UP000265520">
    <property type="component" value="Unassembled WGS sequence"/>
</dbReference>
<accession>A0A392VSI4</accession>
<feature type="non-terminal residue" evidence="1">
    <location>
        <position position="1"/>
    </location>
</feature>
<evidence type="ECO:0000313" key="2">
    <source>
        <dbReference type="Proteomes" id="UP000265520"/>
    </source>
</evidence>
<comment type="caution">
    <text evidence="1">The sequence shown here is derived from an EMBL/GenBank/DDBJ whole genome shotgun (WGS) entry which is preliminary data.</text>
</comment>
<dbReference type="EMBL" id="LXQA011269728">
    <property type="protein sequence ID" value="MCI91354.1"/>
    <property type="molecule type" value="Genomic_DNA"/>
</dbReference>
<sequence>GGFLRGCPRTNFLDEKVLFLLGFSIF</sequence>
<reference evidence="1 2" key="1">
    <citation type="journal article" date="2018" name="Front. Plant Sci.">
        <title>Red Clover (Trifolium pratense) and Zigzag Clover (T. medium) - A Picture of Genomic Similarities and Differences.</title>
        <authorList>
            <person name="Dluhosova J."/>
            <person name="Istvanek J."/>
            <person name="Nedelnik J."/>
            <person name="Repkova J."/>
        </authorList>
    </citation>
    <scope>NUCLEOTIDE SEQUENCE [LARGE SCALE GENOMIC DNA]</scope>
    <source>
        <strain evidence="2">cv. 10/8</strain>
        <tissue evidence="1">Leaf</tissue>
    </source>
</reference>
<evidence type="ECO:0000313" key="1">
    <source>
        <dbReference type="EMBL" id="MCI91354.1"/>
    </source>
</evidence>